<evidence type="ECO:0000256" key="1">
    <source>
        <dbReference type="SAM" id="MobiDB-lite"/>
    </source>
</evidence>
<feature type="compositionally biased region" description="Basic residues" evidence="1">
    <location>
        <begin position="215"/>
        <end position="228"/>
    </location>
</feature>
<comment type="caution">
    <text evidence="2">The sequence shown here is derived from an EMBL/GenBank/DDBJ whole genome shotgun (WGS) entry which is preliminary data.</text>
</comment>
<name>A0A369K5K5_HYPMA</name>
<dbReference type="AlphaFoldDB" id="A0A369K5K5"/>
<gene>
    <name evidence="2" type="ORF">Hypma_001360</name>
</gene>
<dbReference type="EMBL" id="LUEZ02000012">
    <property type="protein sequence ID" value="RDB28067.1"/>
    <property type="molecule type" value="Genomic_DNA"/>
</dbReference>
<feature type="compositionally biased region" description="Basic and acidic residues" evidence="1">
    <location>
        <begin position="200"/>
        <end position="214"/>
    </location>
</feature>
<feature type="region of interest" description="Disordered" evidence="1">
    <location>
        <begin position="146"/>
        <end position="245"/>
    </location>
</feature>
<feature type="compositionally biased region" description="Polar residues" evidence="1">
    <location>
        <begin position="173"/>
        <end position="192"/>
    </location>
</feature>
<evidence type="ECO:0000313" key="2">
    <source>
        <dbReference type="EMBL" id="RDB28067.1"/>
    </source>
</evidence>
<sequence>MAKPVPDHSERDLFPDYMRKSGYKLPPLILGKLDHAAHVLSNPTPTQDPCDTGRASAYMRIEVMRILREQFPDAGCAELTRNSQSLVKKATTEALLESSKTSHTILTWSKMVLLESLLDEAYLTSMARLIYEPLIPMVNNAFASQAKRKHRDNEATGDLTSDGPRNKKHKTNAVDTNVGNPVNGARDTSNVLSKSKGKGKSKDRGKDKDWDKGKGKGKRNRRRQKHSAHINQSHTLNENHSDAFPLSPSAIPHPFLPFSSLYSGTPIASGSRHNQTAGPSSGPDFYNKSDVDVEHLDLSSSSGFTHSPTSPQAFSQSYFVEAAGGSFTAESPACSGSSGWTPTAWLPSLTKFPFTFRFPSKN</sequence>
<feature type="region of interest" description="Disordered" evidence="1">
    <location>
        <begin position="267"/>
        <end position="288"/>
    </location>
</feature>
<evidence type="ECO:0000313" key="3">
    <source>
        <dbReference type="Proteomes" id="UP000076154"/>
    </source>
</evidence>
<dbReference type="InParanoid" id="A0A369K5K5"/>
<accession>A0A369K5K5</accession>
<keyword evidence="3" id="KW-1185">Reference proteome</keyword>
<proteinExistence type="predicted"/>
<protein>
    <submittedName>
        <fullName evidence="2">Uncharacterized protein</fullName>
    </submittedName>
</protein>
<feature type="compositionally biased region" description="Polar residues" evidence="1">
    <location>
        <begin position="229"/>
        <end position="238"/>
    </location>
</feature>
<organism evidence="2 3">
    <name type="scientific">Hypsizygus marmoreus</name>
    <name type="common">White beech mushroom</name>
    <name type="synonym">Agaricus marmoreus</name>
    <dbReference type="NCBI Taxonomy" id="39966"/>
    <lineage>
        <taxon>Eukaryota</taxon>
        <taxon>Fungi</taxon>
        <taxon>Dikarya</taxon>
        <taxon>Basidiomycota</taxon>
        <taxon>Agaricomycotina</taxon>
        <taxon>Agaricomycetes</taxon>
        <taxon>Agaricomycetidae</taxon>
        <taxon>Agaricales</taxon>
        <taxon>Tricholomatineae</taxon>
        <taxon>Lyophyllaceae</taxon>
        <taxon>Hypsizygus</taxon>
    </lineage>
</organism>
<feature type="compositionally biased region" description="Polar residues" evidence="1">
    <location>
        <begin position="267"/>
        <end position="279"/>
    </location>
</feature>
<reference evidence="2" key="1">
    <citation type="submission" date="2018-04" db="EMBL/GenBank/DDBJ databases">
        <title>Whole genome sequencing of Hypsizygus marmoreus.</title>
        <authorList>
            <person name="Choi I.-G."/>
            <person name="Min B."/>
            <person name="Kim J.-G."/>
            <person name="Kim S."/>
            <person name="Oh Y.-L."/>
            <person name="Kong W.-S."/>
            <person name="Park H."/>
            <person name="Jeong J."/>
            <person name="Song E.-S."/>
        </authorList>
    </citation>
    <scope>NUCLEOTIDE SEQUENCE [LARGE SCALE GENOMIC DNA]</scope>
    <source>
        <strain evidence="2">51987-8</strain>
    </source>
</reference>
<dbReference type="Proteomes" id="UP000076154">
    <property type="component" value="Unassembled WGS sequence"/>
</dbReference>